<dbReference type="SUPFAM" id="SSF49879">
    <property type="entry name" value="SMAD/FHA domain"/>
    <property type="match status" value="1"/>
</dbReference>
<protein>
    <submittedName>
        <fullName evidence="3">FHA domain-containing protein</fullName>
    </submittedName>
</protein>
<dbReference type="InterPro" id="IPR000253">
    <property type="entry name" value="FHA_dom"/>
</dbReference>
<feature type="domain" description="FHA" evidence="2">
    <location>
        <begin position="107"/>
        <end position="157"/>
    </location>
</feature>
<keyword evidence="4" id="KW-1185">Reference proteome</keyword>
<dbReference type="SMART" id="SM00240">
    <property type="entry name" value="FHA"/>
    <property type="match status" value="1"/>
</dbReference>
<dbReference type="PROSITE" id="PS50006">
    <property type="entry name" value="FHA_DOMAIN"/>
    <property type="match status" value="1"/>
</dbReference>
<dbReference type="PANTHER" id="PTHR23308">
    <property type="entry name" value="NUCLEAR INHIBITOR OF PROTEIN PHOSPHATASE-1"/>
    <property type="match status" value="1"/>
</dbReference>
<dbReference type="InterPro" id="IPR008984">
    <property type="entry name" value="SMAD_FHA_dom_sf"/>
</dbReference>
<feature type="compositionally biased region" description="Polar residues" evidence="1">
    <location>
        <begin position="1"/>
        <end position="21"/>
    </location>
</feature>
<dbReference type="RefSeq" id="WP_190518705.1">
    <property type="nucleotide sequence ID" value="NZ_JAMPKX010000002.1"/>
</dbReference>
<reference evidence="3 4" key="1">
    <citation type="submission" date="2022-04" db="EMBL/GenBank/DDBJ databases">
        <title>Positive selection, recombination, and allopatry shape intraspecific diversity of widespread and dominant cyanobacteria.</title>
        <authorList>
            <person name="Wei J."/>
            <person name="Shu W."/>
            <person name="Hu C."/>
        </authorList>
    </citation>
    <scope>NUCLEOTIDE SEQUENCE [LARGE SCALE GENOMIC DNA]</scope>
    <source>
        <strain evidence="3 4">DQ-A4</strain>
    </source>
</reference>
<dbReference type="Gene3D" id="2.60.200.20">
    <property type="match status" value="1"/>
</dbReference>
<organism evidence="3 4">
    <name type="scientific">Leptolyngbya subtilissima DQ-A4</name>
    <dbReference type="NCBI Taxonomy" id="2933933"/>
    <lineage>
        <taxon>Bacteria</taxon>
        <taxon>Bacillati</taxon>
        <taxon>Cyanobacteriota</taxon>
        <taxon>Cyanophyceae</taxon>
        <taxon>Leptolyngbyales</taxon>
        <taxon>Leptolyngbyaceae</taxon>
        <taxon>Leptolyngbya group</taxon>
        <taxon>Leptolyngbya</taxon>
    </lineage>
</organism>
<evidence type="ECO:0000259" key="2">
    <source>
        <dbReference type="PROSITE" id="PS50006"/>
    </source>
</evidence>
<dbReference type="CDD" id="cd00060">
    <property type="entry name" value="FHA"/>
    <property type="match status" value="1"/>
</dbReference>
<dbReference type="Proteomes" id="UP001482513">
    <property type="component" value="Unassembled WGS sequence"/>
</dbReference>
<evidence type="ECO:0000313" key="3">
    <source>
        <dbReference type="EMBL" id="MEP0946590.1"/>
    </source>
</evidence>
<dbReference type="EMBL" id="JAMPKX010000002">
    <property type="protein sequence ID" value="MEP0946590.1"/>
    <property type="molecule type" value="Genomic_DNA"/>
</dbReference>
<comment type="caution">
    <text evidence="3">The sequence shown here is derived from an EMBL/GenBank/DDBJ whole genome shotgun (WGS) entry which is preliminary data.</text>
</comment>
<dbReference type="InterPro" id="IPR050923">
    <property type="entry name" value="Cell_Proc_Reg/RNA_Proc"/>
</dbReference>
<sequence length="193" mass="21300">MVSSPFFSANSDQRSSTTPKGSSGGAIREATPTGIASPPWLLDTLFRNMSYDLEQVADIIDPILTAQNHCYRTDWYVQGIVADDRAFLSTNINAERAIEVTPCGTRWLLGQGRCCAVAMSRPGIADCHAALNFDSLRGFFLTDLGSDGGTWVNGRRLAPAQRHYLQDGDLVKLGSLRFEFLQQRCDQSVWYDA</sequence>
<feature type="region of interest" description="Disordered" evidence="1">
    <location>
        <begin position="1"/>
        <end position="32"/>
    </location>
</feature>
<name>A0ABV0K1D5_9CYAN</name>
<gene>
    <name evidence="3" type="ORF">NC992_06880</name>
</gene>
<dbReference type="Pfam" id="PF00498">
    <property type="entry name" value="FHA"/>
    <property type="match status" value="1"/>
</dbReference>
<evidence type="ECO:0000256" key="1">
    <source>
        <dbReference type="SAM" id="MobiDB-lite"/>
    </source>
</evidence>
<accession>A0ABV0K1D5</accession>
<evidence type="ECO:0000313" key="4">
    <source>
        <dbReference type="Proteomes" id="UP001482513"/>
    </source>
</evidence>
<proteinExistence type="predicted"/>